<keyword evidence="7" id="KW-1185">Reference proteome</keyword>
<dbReference type="CDD" id="cd18793">
    <property type="entry name" value="SF2_C_SNF"/>
    <property type="match status" value="1"/>
</dbReference>
<evidence type="ECO:0000259" key="4">
    <source>
        <dbReference type="PROSITE" id="PS51192"/>
    </source>
</evidence>
<dbReference type="GO" id="GO:0043596">
    <property type="term" value="C:nuclear replication fork"/>
    <property type="evidence" value="ECO:0007669"/>
    <property type="project" value="TreeGrafter"/>
</dbReference>
<dbReference type="Pfam" id="PF00271">
    <property type="entry name" value="Helicase_C"/>
    <property type="match status" value="1"/>
</dbReference>
<evidence type="ECO:0000256" key="2">
    <source>
        <dbReference type="SAM" id="Coils"/>
    </source>
</evidence>
<evidence type="ECO:0008006" key="8">
    <source>
        <dbReference type="Google" id="ProtNLM"/>
    </source>
</evidence>
<dbReference type="GO" id="GO:0004520">
    <property type="term" value="F:DNA endonuclease activity"/>
    <property type="evidence" value="ECO:0007669"/>
    <property type="project" value="TreeGrafter"/>
</dbReference>
<dbReference type="InterPro" id="IPR000330">
    <property type="entry name" value="SNF2_N"/>
</dbReference>
<dbReference type="Gene3D" id="3.40.50.10810">
    <property type="entry name" value="Tandem AAA-ATPase domain"/>
    <property type="match status" value="1"/>
</dbReference>
<dbReference type="SMART" id="SM00487">
    <property type="entry name" value="DEXDc"/>
    <property type="match status" value="1"/>
</dbReference>
<dbReference type="GO" id="GO:0016787">
    <property type="term" value="F:hydrolase activity"/>
    <property type="evidence" value="ECO:0007669"/>
    <property type="project" value="UniProtKB-KW"/>
</dbReference>
<dbReference type="PROSITE" id="PS51192">
    <property type="entry name" value="HELICASE_ATP_BIND_1"/>
    <property type="match status" value="1"/>
</dbReference>
<sequence length="1224" mass="138417">MEITEEQRRRAEANRKAALEKLNRASEAKKRDVWNLFRCKKVPRLGAEVAAAAPSSKSENLVADRFRVSLEICGPDAFSVTPEPLAGFPFPGEAQALRKIDHFISSFCRAIPLCCKEMEYNGRASIYMLEEYDMVSKCIKKYPGIQLQEIPWKTAAVMRKISHSYASNRWLPCFPNHQSDDEVDEQIKRLPLVLQNALLPFQMDGVRYGLRRGGRCLLADEMGLGKTIQAIAITSCYMDEGPVLIVCPAVLRYSWAEELERWLPFCLPSELHLVFGHKDNLPYLTNSPKVVVISYTMLHRLRKSMLQHEWAVMIVDESHNLRCTKKAIEADETQAVLDMASKVKRLILLSGTPSLSRPFDIFHQINILWPGLLGKDKYEFAENYCSVKFARGSQGKVFKDFSNGIRLEELNVLLRQTVMARRLKDNVLVELPPKRRQVIRLKITSHDIRSAIDACRDIDTISIENELKKSLQSNSCMYQNEHHEDRELRILYESRDPHDCKTGRQLTYQELGIAKLSGFREWLSNHSIVTESEAATNFNSCASSQKTIVFAHHIKVLDGVQDFLCEKGVGFVRIDGRTLARDRQAAVQAFRSSAEVKIALIGITAGGVGLDFSSAKNVVFVELPKSTSEMLQAEDRAHRRGQTNAVNIYIFCAKDTSDESHWQHLNRSLYRVSSMMNGKEEAVQEIEVDKICNLSQIAYSQKSATGTRQASQFQQCSLRSKFSQVEEADAPEMAGSFTLVNGGSPELAPSPAIHYSSPEDPVTSSSQTSEMSILEIISTSNAHINTDKKNKGITECKGCTLPNEESKLSETFSVNSAVEYNTESQIATAAKVDDFIQADSMRFEVSQFTGRVHLYACTVGKDSRPRPLFENFRQEELEPSFSSLTNADKGTTPKYIKEDPACRNVLLEFIKEWNNLRPIERKKLLGKPLQLPLELELCYLKENLNHGSKGLLKGGSKRRVTPLDEISNPLPEKAVWKKIVVQKGSKKGEKEYLQAWSLENEPLCKLCQSPCRGTIANTPQFFEDLFCNLNCYEEYRIRTSQRHLRGALFQIEFGVCIQCKLDCHKLVEYIKPLSIQRRKEHIEKVAPRVAKIKKLSEKLIYEPTEGNAWHADHIIPVYKGGGECRLENMRTLCVACHSEVTAAQREERRLMRIKAKEQLKNVIKELQHNPAKTEKIPNVEGQACVGEGHEDELLINVPGSAYCGDQNTVSERKSHESSSIPDQS</sequence>
<dbReference type="Gene3D" id="3.40.50.300">
    <property type="entry name" value="P-loop containing nucleotide triphosphate hydrolases"/>
    <property type="match status" value="1"/>
</dbReference>
<proteinExistence type="predicted"/>
<feature type="coiled-coil region" evidence="2">
    <location>
        <begin position="1"/>
        <end position="28"/>
    </location>
</feature>
<dbReference type="GO" id="GO:0031297">
    <property type="term" value="P:replication fork processing"/>
    <property type="evidence" value="ECO:0007669"/>
    <property type="project" value="TreeGrafter"/>
</dbReference>
<feature type="region of interest" description="Disordered" evidence="3">
    <location>
        <begin position="1205"/>
        <end position="1224"/>
    </location>
</feature>
<dbReference type="FunFam" id="3.40.50.10810:FF:000065">
    <property type="entry name" value="SNF2 DNA repair protein, putative"/>
    <property type="match status" value="1"/>
</dbReference>
<dbReference type="Proteomes" id="UP000825729">
    <property type="component" value="Unassembled WGS sequence"/>
</dbReference>
<feature type="domain" description="Helicase ATP-binding" evidence="4">
    <location>
        <begin position="207"/>
        <end position="371"/>
    </location>
</feature>
<dbReference type="Pfam" id="PF00176">
    <property type="entry name" value="SNF2-rel_dom"/>
    <property type="match status" value="1"/>
</dbReference>
<dbReference type="InterPro" id="IPR002711">
    <property type="entry name" value="HNH"/>
</dbReference>
<keyword evidence="2" id="KW-0175">Coiled coil</keyword>
<dbReference type="InterPro" id="IPR014001">
    <property type="entry name" value="Helicase_ATP-bd"/>
</dbReference>
<dbReference type="PANTHER" id="PTHR45766">
    <property type="entry name" value="DNA ANNEALING HELICASE AND ENDONUCLEASE ZRANB3 FAMILY MEMBER"/>
    <property type="match status" value="1"/>
</dbReference>
<comment type="caution">
    <text evidence="6">The sequence shown here is derived from an EMBL/GenBank/DDBJ whole genome shotgun (WGS) entry which is preliminary data.</text>
</comment>
<dbReference type="SMART" id="SM00507">
    <property type="entry name" value="HNHc"/>
    <property type="match status" value="1"/>
</dbReference>
<dbReference type="SMART" id="SM00490">
    <property type="entry name" value="HELICc"/>
    <property type="match status" value="1"/>
</dbReference>
<dbReference type="PROSITE" id="PS51194">
    <property type="entry name" value="HELICASE_CTER"/>
    <property type="match status" value="1"/>
</dbReference>
<dbReference type="Pfam" id="PF01844">
    <property type="entry name" value="HNH"/>
    <property type="match status" value="1"/>
</dbReference>
<organism evidence="6 7">
    <name type="scientific">Aristolochia fimbriata</name>
    <name type="common">White veined hardy Dutchman's pipe vine</name>
    <dbReference type="NCBI Taxonomy" id="158543"/>
    <lineage>
        <taxon>Eukaryota</taxon>
        <taxon>Viridiplantae</taxon>
        <taxon>Streptophyta</taxon>
        <taxon>Embryophyta</taxon>
        <taxon>Tracheophyta</taxon>
        <taxon>Spermatophyta</taxon>
        <taxon>Magnoliopsida</taxon>
        <taxon>Magnoliidae</taxon>
        <taxon>Piperales</taxon>
        <taxon>Aristolochiaceae</taxon>
        <taxon>Aristolochia</taxon>
    </lineage>
</organism>
<dbReference type="SUPFAM" id="SSF52540">
    <property type="entry name" value="P-loop containing nucleoside triphosphate hydrolases"/>
    <property type="match status" value="2"/>
</dbReference>
<protein>
    <recommendedName>
        <fullName evidence="8">DNA annealing helicase and endonuclease ZRANB3</fullName>
    </recommendedName>
</protein>
<dbReference type="GO" id="GO:0005524">
    <property type="term" value="F:ATP binding"/>
    <property type="evidence" value="ECO:0007669"/>
    <property type="project" value="InterPro"/>
</dbReference>
<dbReference type="Gene3D" id="1.10.30.50">
    <property type="match status" value="1"/>
</dbReference>
<evidence type="ECO:0000256" key="3">
    <source>
        <dbReference type="SAM" id="MobiDB-lite"/>
    </source>
</evidence>
<dbReference type="InterPro" id="IPR027417">
    <property type="entry name" value="P-loop_NTPase"/>
</dbReference>
<name>A0AAV7DRZ4_ARIFI</name>
<dbReference type="CDD" id="cd18010">
    <property type="entry name" value="DEXHc_HARP_SMARCAL1"/>
    <property type="match status" value="1"/>
</dbReference>
<evidence type="ECO:0000313" key="7">
    <source>
        <dbReference type="Proteomes" id="UP000825729"/>
    </source>
</evidence>
<evidence type="ECO:0000256" key="1">
    <source>
        <dbReference type="ARBA" id="ARBA00022801"/>
    </source>
</evidence>
<gene>
    <name evidence="6" type="ORF">H6P81_019493</name>
</gene>
<dbReference type="EMBL" id="JAINDJ010000008">
    <property type="protein sequence ID" value="KAG9439328.1"/>
    <property type="molecule type" value="Genomic_DNA"/>
</dbReference>
<dbReference type="InterPro" id="IPR038718">
    <property type="entry name" value="SNF2-like_sf"/>
</dbReference>
<accession>A0AAV7DRZ4</accession>
<dbReference type="PANTHER" id="PTHR45766:SF5">
    <property type="entry name" value="SNF2 DOMAIN-CONTAINING PROTEIN _ HELICASE DOMAIN-CONTAINING PROTEIN _ HNH ENDONUCLEASE DOMAIN-CONTAINING PROTEIN"/>
    <property type="match status" value="1"/>
</dbReference>
<dbReference type="InterPro" id="IPR049730">
    <property type="entry name" value="SNF2/RAD54-like_C"/>
</dbReference>
<feature type="domain" description="Helicase C-terminal" evidence="5">
    <location>
        <begin position="522"/>
        <end position="691"/>
    </location>
</feature>
<reference evidence="6 7" key="1">
    <citation type="submission" date="2021-07" db="EMBL/GenBank/DDBJ databases">
        <title>The Aristolochia fimbriata genome: insights into angiosperm evolution, floral development and chemical biosynthesis.</title>
        <authorList>
            <person name="Jiao Y."/>
        </authorList>
    </citation>
    <scope>NUCLEOTIDE SEQUENCE [LARGE SCALE GENOMIC DNA]</scope>
    <source>
        <strain evidence="6">IBCAS-2021</strain>
        <tissue evidence="6">Leaf</tissue>
    </source>
</reference>
<dbReference type="GO" id="GO:0003676">
    <property type="term" value="F:nucleic acid binding"/>
    <property type="evidence" value="ECO:0007669"/>
    <property type="project" value="InterPro"/>
</dbReference>
<keyword evidence="1" id="KW-0378">Hydrolase</keyword>
<dbReference type="CDD" id="cd00085">
    <property type="entry name" value="HNHc"/>
    <property type="match status" value="1"/>
</dbReference>
<dbReference type="InterPro" id="IPR003615">
    <property type="entry name" value="HNH_nuc"/>
</dbReference>
<evidence type="ECO:0000259" key="5">
    <source>
        <dbReference type="PROSITE" id="PS51194"/>
    </source>
</evidence>
<dbReference type="AlphaFoldDB" id="A0AAV7DRZ4"/>
<dbReference type="GO" id="GO:0008270">
    <property type="term" value="F:zinc ion binding"/>
    <property type="evidence" value="ECO:0007669"/>
    <property type="project" value="InterPro"/>
</dbReference>
<dbReference type="InterPro" id="IPR001650">
    <property type="entry name" value="Helicase_C-like"/>
</dbReference>
<evidence type="ECO:0000313" key="6">
    <source>
        <dbReference type="EMBL" id="KAG9439328.1"/>
    </source>
</evidence>
<dbReference type="GO" id="GO:0006281">
    <property type="term" value="P:DNA repair"/>
    <property type="evidence" value="ECO:0007669"/>
    <property type="project" value="TreeGrafter"/>
</dbReference>